<dbReference type="OrthoDB" id="5600360at2759"/>
<feature type="region of interest" description="Disordered" evidence="8">
    <location>
        <begin position="1530"/>
        <end position="1609"/>
    </location>
</feature>
<evidence type="ECO:0000313" key="11">
    <source>
        <dbReference type="Proteomes" id="UP000726737"/>
    </source>
</evidence>
<dbReference type="InterPro" id="IPR008967">
    <property type="entry name" value="p53-like_TF_DNA-bd_sf"/>
</dbReference>
<reference evidence="10" key="1">
    <citation type="journal article" date="2020" name="Fungal Divers.">
        <title>Resolving the Mortierellaceae phylogeny through synthesis of multi-gene phylogenetics and phylogenomics.</title>
        <authorList>
            <person name="Vandepol N."/>
            <person name="Liber J."/>
            <person name="Desiro A."/>
            <person name="Na H."/>
            <person name="Kennedy M."/>
            <person name="Barry K."/>
            <person name="Grigoriev I.V."/>
            <person name="Miller A.N."/>
            <person name="O'Donnell K."/>
            <person name="Stajich J.E."/>
            <person name="Bonito G."/>
        </authorList>
    </citation>
    <scope>NUCLEOTIDE SEQUENCE</scope>
    <source>
        <strain evidence="10">KOD948</strain>
    </source>
</reference>
<dbReference type="InterPro" id="IPR001138">
    <property type="entry name" value="Zn2Cys6_DnaBD"/>
</dbReference>
<evidence type="ECO:0000256" key="2">
    <source>
        <dbReference type="ARBA" id="ARBA00009704"/>
    </source>
</evidence>
<dbReference type="PROSITE" id="PS50048">
    <property type="entry name" value="ZN2_CY6_FUNGAL_2"/>
    <property type="match status" value="1"/>
</dbReference>
<dbReference type="PANTHER" id="PTHR47338:SF5">
    <property type="entry name" value="ZN(II)2CYS6 TRANSCRIPTION FACTOR (EUROFUNG)"/>
    <property type="match status" value="1"/>
</dbReference>
<feature type="non-terminal residue" evidence="10">
    <location>
        <position position="2287"/>
    </location>
</feature>
<dbReference type="Pfam" id="PF09270">
    <property type="entry name" value="BTD"/>
    <property type="match status" value="1"/>
</dbReference>
<feature type="region of interest" description="Disordered" evidence="8">
    <location>
        <begin position="990"/>
        <end position="1010"/>
    </location>
</feature>
<feature type="region of interest" description="Disordered" evidence="8">
    <location>
        <begin position="1057"/>
        <end position="1086"/>
    </location>
</feature>
<dbReference type="GO" id="GO:0000981">
    <property type="term" value="F:DNA-binding transcription factor activity, RNA polymerase II-specific"/>
    <property type="evidence" value="ECO:0007669"/>
    <property type="project" value="InterPro"/>
</dbReference>
<dbReference type="SMART" id="SM00066">
    <property type="entry name" value="GAL4"/>
    <property type="match status" value="1"/>
</dbReference>
<protein>
    <recommendedName>
        <fullName evidence="9">Zn(2)-C6 fungal-type domain-containing protein</fullName>
    </recommendedName>
</protein>
<feature type="compositionally biased region" description="Basic and acidic residues" evidence="8">
    <location>
        <begin position="145"/>
        <end position="160"/>
    </location>
</feature>
<dbReference type="Gene3D" id="2.80.10.50">
    <property type="match status" value="1"/>
</dbReference>
<dbReference type="Proteomes" id="UP000726737">
    <property type="component" value="Unassembled WGS sequence"/>
</dbReference>
<dbReference type="InterPro" id="IPR007219">
    <property type="entry name" value="XnlR_reg_dom"/>
</dbReference>
<dbReference type="PANTHER" id="PTHR47338">
    <property type="entry name" value="ZN(II)2CYS6 TRANSCRIPTION FACTOR (EUROFUNG)-RELATED"/>
    <property type="match status" value="1"/>
</dbReference>
<dbReference type="Gene3D" id="2.60.40.1450">
    <property type="entry name" value="LAG1, DNA binding domain"/>
    <property type="match status" value="1"/>
</dbReference>
<feature type="region of interest" description="Disordered" evidence="8">
    <location>
        <begin position="700"/>
        <end position="767"/>
    </location>
</feature>
<dbReference type="Gene3D" id="4.10.240.10">
    <property type="entry name" value="Zn(2)-C6 fungal-type DNA-binding domain"/>
    <property type="match status" value="1"/>
</dbReference>
<comment type="similarity">
    <text evidence="2">Belongs to the Su(H) family.</text>
</comment>
<evidence type="ECO:0000259" key="9">
    <source>
        <dbReference type="PROSITE" id="PS50048"/>
    </source>
</evidence>
<keyword evidence="3" id="KW-0479">Metal-binding</keyword>
<feature type="region of interest" description="Disordered" evidence="8">
    <location>
        <begin position="129"/>
        <end position="207"/>
    </location>
</feature>
<evidence type="ECO:0000256" key="7">
    <source>
        <dbReference type="ARBA" id="ARBA00023242"/>
    </source>
</evidence>
<keyword evidence="5" id="KW-0238">DNA-binding</keyword>
<sequence>MVKKGKRQLSESGPEDDFDHDQESEQDQDHTHDQGTSSDAGTPMKRKRLTQACDPCRKKKIKCDGIKPSCANCAKSSINCTYLPSMKKRGPRQGYIELLEKRLDKMEQLLKQGSAAVVDPELLDSKSILGSRLRPGRRRSSTPPVDREESKSRPDPDERYFGTTSGYTSQYTEYDKQNSPNISAVGPKYSSQSTLPHKDRPKNPLYGIKDEVPRKDILDHLIELFFDSIYFQLPIIHPSTFMKQYEEGKISPNLLNAMCAAVARFSNHPDVVTTPAFLAGEPFATNLRGVLVDSIDVPTVSNVQALLLLSMYEYGAARGPRAWMFGGMAVRQAQELGLNREDSSPVFYLKGDWVMRETRRRTFWACFMLDVLASSSSGRPRMMDERDCEVLLPSEDHDWYEARPVVTEMLGDGDSSSGTDGESTEPKIVKGKRDGSAPLDDSVHCKETDTAAESGSQETPHTANDITENDSKNESSDPPVAAKGPGHVLSSFAYLIRIVAVLGKVTQYVNRPRSKKAVQPNEPGSEFSLIDAALTAWHKSIPPHLAYSLENAKMVKDKGEGCIIVFMHVIYHTSVVLLHRPILAAEKSASPMESNFIENSMVRCAEAASKVSDVLEFVQAYHCPPRIFISAFFAYPVFTTATIHITNAFASDPVVAARARRSLSIHVKILQTMKSYWSMADKFFYIIRDLYSIQSKISSSAPNSGVTTPRSAPSANHSLTSKSSANNKNEPLENSESASGTTPQSDGALGDSNDNSEGTSTGKPAKGKLASISSFLKSDSGLIALWRRATEMQVLDEAKQEKRRLSASEEQVKRRPVSLEKRMELHPKDKELQEHRERMNALEIQEINQEFDRRWRSKLDAPTEARYTTADALPSTLQGVSAHEGEVKKSDHIKHESTIPDKRHKTEDLSSSKSSKHAKVARTSRGSKAASQQTFSLDQTTSLPTRENLNQEPSGEQQSTHSSTTYRHSLVPQPQELQQHESYIMRPMQIRPISGPSSTGSGISSSIASASEPVPVPSIAVGDMNQHLLNIYARQHQQQEAQSSSLNMLQNATIQRQQQQLDQQHQQQQQQQQQQQSQQHVSQHSFSDQGFSTVAQMDTNSSEATKSSFVNAPMLFPSQQPQVQVMQHQQQHHPFTFSQDHTPSFEHTFHQQQPQHSTALEDDALLQHHSFGHARPMSLSGMNQQQQQQQFEDLMFQQQQQLSSDMKGHFRHASSPNLSEMIKQEGALQQRTRVQQQQMQLHHQQESLQLSQQQKQQQHHQQHHQQQSVHPFSAAPGMTGKPSIAPARTLTKRPSDLHVDISGRSSSFRLSGDVRNGDFRFGNEGRDAIDSVSAPLSPTAAGNMTAPLTPAFFSPAFAEALGSPGSILYQNNPFVLNSHERSRSSVQTDTSMGSFMDLHASSASSPSSLGSLSDMGSRMFRASTDSMHAPVETVTPMDIACNFNDMSADMSFLDKPELRSVTSSSSLQHPSSFCHSPDHIDPHSVEVKPSYFSATYQEDNQPIKIEMVSTPELDHIHDNSRSVFRDSSLTAARITPTTGSVTPLLQPKTARKRRSNEAVSCSPAVSSPSNSNSPPRPARSRTISTSSSLMDEKEERMDSPGPASHGLTTSLKPIMLTHDLKPPSSKVMRTIIKQFLSAKTPGHGGEKSVLILTSKVAQKSYGTEKRFLCPPPTTMLLGSNWWSAPLHRSISEDAPAPAPPKMIVSICGEAGSQQGMIDWTTSKDDGVAPIVTGKCVSKQLYINDADEKRKKVEVLVKFMMAGDMELGTFASKPIKVISKPSKKRQSIKNMELCIHHGTTISLFNRIRSQTVSTKYLGVSTTTQASAHAPWNYGNNNLRDWPNLEPSPESSANPVNTDGGTCFVARTGGWDPFVVWIVSPGQTRTETLQEHSQRHPGFPPPPAIAINSPPENIPQTPIHYNQPIVLQCLSTGLVSPVMVIRKVDKGSMVLGGGSSGHASAEYDQEAIGDPVSQLHKVAFQITGQSPPTAPFSSAKLQQGTYLACLGDVVGMQRANEGKRYLPDPKARAHSPTSSDAAVAAGSPFAMDIVPEMPENNGLETHKPDWNANSGEKAVVVTADGQKVERKRRVSSSALIKSSSLAAVGNGSASAKAAAAKARRRVNSMSVTQAEAQRIRAHALANNHQYVNSALPPYGNTSGASQSNGIEPKEKASKENAKGMVNQQQRRNTSVWTEDVTDAAVWTIVGTDCAQYNFCTPGGSEAMSLPRSPLTPVPKVMEICLNGQATGFHASAGPILINSISNSSSTGLGSHGNSKGHGSNKALRVMEPN</sequence>
<evidence type="ECO:0000256" key="4">
    <source>
        <dbReference type="ARBA" id="ARBA00023015"/>
    </source>
</evidence>
<evidence type="ECO:0000256" key="1">
    <source>
        <dbReference type="ARBA" id="ARBA00004123"/>
    </source>
</evidence>
<feature type="compositionally biased region" description="Low complexity" evidence="8">
    <location>
        <begin position="1235"/>
        <end position="1256"/>
    </location>
</feature>
<evidence type="ECO:0000256" key="3">
    <source>
        <dbReference type="ARBA" id="ARBA00022723"/>
    </source>
</evidence>
<feature type="region of interest" description="Disordered" evidence="8">
    <location>
        <begin position="1"/>
        <end position="51"/>
    </location>
</feature>
<feature type="region of interest" description="Disordered" evidence="8">
    <location>
        <begin position="2262"/>
        <end position="2287"/>
    </location>
</feature>
<dbReference type="SMART" id="SM01267">
    <property type="entry name" value="LAG1_DNAbind"/>
    <property type="match status" value="1"/>
</dbReference>
<dbReference type="SUPFAM" id="SSF110217">
    <property type="entry name" value="DNA-binding protein LAG-1 (CSL)"/>
    <property type="match status" value="1"/>
</dbReference>
<feature type="compositionally biased region" description="Low complexity" evidence="8">
    <location>
        <begin position="412"/>
        <end position="421"/>
    </location>
</feature>
<feature type="region of interest" description="Disordered" evidence="8">
    <location>
        <begin position="798"/>
        <end position="817"/>
    </location>
</feature>
<evidence type="ECO:0000256" key="8">
    <source>
        <dbReference type="SAM" id="MobiDB-lite"/>
    </source>
</evidence>
<feature type="compositionally biased region" description="Polar residues" evidence="8">
    <location>
        <begin position="162"/>
        <end position="182"/>
    </location>
</feature>
<feature type="region of interest" description="Disordered" evidence="8">
    <location>
        <begin position="1227"/>
        <end position="1293"/>
    </location>
</feature>
<dbReference type="FunFam" id="2.60.40.1450:FF:000003">
    <property type="entry name" value="Related to J kappa-recombination signal binding protein"/>
    <property type="match status" value="1"/>
</dbReference>
<dbReference type="Pfam" id="PF09271">
    <property type="entry name" value="LAG1-DNAbind"/>
    <property type="match status" value="1"/>
</dbReference>
<dbReference type="GO" id="GO:0000978">
    <property type="term" value="F:RNA polymerase II cis-regulatory region sequence-specific DNA binding"/>
    <property type="evidence" value="ECO:0007669"/>
    <property type="project" value="InterPro"/>
</dbReference>
<feature type="domain" description="Zn(2)-C6 fungal-type" evidence="9">
    <location>
        <begin position="52"/>
        <end position="82"/>
    </location>
</feature>
<feature type="compositionally biased region" description="Basic and acidic residues" evidence="8">
    <location>
        <begin position="883"/>
        <end position="910"/>
    </location>
</feature>
<accession>A0A9P6PXI1</accession>
<dbReference type="CDD" id="cd12148">
    <property type="entry name" value="fungal_TF_MHR"/>
    <property type="match status" value="1"/>
</dbReference>
<feature type="compositionally biased region" description="Basic and acidic residues" evidence="8">
    <location>
        <begin position="21"/>
        <end position="33"/>
    </location>
</feature>
<keyword evidence="6" id="KW-0804">Transcription</keyword>
<dbReference type="InterPro" id="IPR050815">
    <property type="entry name" value="TF_fung"/>
</dbReference>
<dbReference type="InterPro" id="IPR036358">
    <property type="entry name" value="BTD_sf"/>
</dbReference>
<dbReference type="EMBL" id="JAAAJA010000366">
    <property type="protein sequence ID" value="KAG0255108.1"/>
    <property type="molecule type" value="Genomic_DNA"/>
</dbReference>
<comment type="caution">
    <text evidence="10">The sequence shown here is derived from an EMBL/GenBank/DDBJ whole genome shotgun (WGS) entry which is preliminary data.</text>
</comment>
<evidence type="ECO:0000256" key="6">
    <source>
        <dbReference type="ARBA" id="ARBA00023163"/>
    </source>
</evidence>
<feature type="compositionally biased region" description="Polar residues" evidence="8">
    <location>
        <begin position="1530"/>
        <end position="1543"/>
    </location>
</feature>
<dbReference type="PROSITE" id="PS00463">
    <property type="entry name" value="ZN2_CY6_FUNGAL_1"/>
    <property type="match status" value="1"/>
</dbReference>
<dbReference type="Pfam" id="PF00172">
    <property type="entry name" value="Zn_clus"/>
    <property type="match status" value="1"/>
</dbReference>
<dbReference type="InterPro" id="IPR015350">
    <property type="entry name" value="Beta-trefoil_DNA-bd_dom"/>
</dbReference>
<feature type="region of interest" description="Disordered" evidence="8">
    <location>
        <begin position="866"/>
        <end position="966"/>
    </location>
</feature>
<feature type="region of interest" description="Disordered" evidence="8">
    <location>
        <begin position="409"/>
        <end position="483"/>
    </location>
</feature>
<keyword evidence="11" id="KW-1185">Reference proteome</keyword>
<comment type="subcellular location">
    <subcellularLocation>
        <location evidence="1">Nucleus</location>
    </subcellularLocation>
</comment>
<dbReference type="SMART" id="SM01268">
    <property type="entry name" value="BTD"/>
    <property type="match status" value="1"/>
</dbReference>
<keyword evidence="4" id="KW-0805">Transcription regulation</keyword>
<dbReference type="InterPro" id="IPR037095">
    <property type="entry name" value="RBP-J/Cbf11_DNA-bd_sf"/>
</dbReference>
<evidence type="ECO:0000313" key="10">
    <source>
        <dbReference type="EMBL" id="KAG0255108.1"/>
    </source>
</evidence>
<gene>
    <name evidence="10" type="ORF">BG011_005325</name>
</gene>
<feature type="compositionally biased region" description="Polar residues" evidence="8">
    <location>
        <begin position="924"/>
        <end position="966"/>
    </location>
</feature>
<feature type="region of interest" description="Disordered" evidence="8">
    <location>
        <begin position="1131"/>
        <end position="1158"/>
    </location>
</feature>
<keyword evidence="7" id="KW-0539">Nucleus</keyword>
<dbReference type="SMART" id="SM00906">
    <property type="entry name" value="Fungal_trans"/>
    <property type="match status" value="1"/>
</dbReference>
<feature type="compositionally biased region" description="Basic and acidic residues" evidence="8">
    <location>
        <begin position="424"/>
        <end position="449"/>
    </location>
</feature>
<dbReference type="GO" id="GO:0008270">
    <property type="term" value="F:zinc ion binding"/>
    <property type="evidence" value="ECO:0007669"/>
    <property type="project" value="InterPro"/>
</dbReference>
<dbReference type="GO" id="GO:0005634">
    <property type="term" value="C:nucleus"/>
    <property type="evidence" value="ECO:0007669"/>
    <property type="project" value="UniProtKB-SubCell"/>
</dbReference>
<feature type="compositionally biased region" description="Low complexity" evidence="8">
    <location>
        <begin position="1558"/>
        <end position="1573"/>
    </location>
</feature>
<dbReference type="SUPFAM" id="SSF57701">
    <property type="entry name" value="Zn2/Cys6 DNA-binding domain"/>
    <property type="match status" value="1"/>
</dbReference>
<feature type="compositionally biased region" description="Polar residues" evidence="8">
    <location>
        <begin position="451"/>
        <end position="466"/>
    </location>
</feature>
<feature type="compositionally biased region" description="Polar residues" evidence="8">
    <location>
        <begin position="752"/>
        <end position="762"/>
    </location>
</feature>
<feature type="compositionally biased region" description="Low complexity" evidence="8">
    <location>
        <begin position="1057"/>
        <end position="1085"/>
    </location>
</feature>
<feature type="compositionally biased region" description="Low complexity" evidence="8">
    <location>
        <begin position="2262"/>
        <end position="2279"/>
    </location>
</feature>
<feature type="compositionally biased region" description="Polar residues" evidence="8">
    <location>
        <begin position="700"/>
        <end position="745"/>
    </location>
</feature>
<proteinExistence type="inferred from homology"/>
<dbReference type="GO" id="GO:0006351">
    <property type="term" value="P:DNA-templated transcription"/>
    <property type="evidence" value="ECO:0007669"/>
    <property type="project" value="InterPro"/>
</dbReference>
<evidence type="ECO:0000256" key="5">
    <source>
        <dbReference type="ARBA" id="ARBA00023125"/>
    </source>
</evidence>
<dbReference type="SUPFAM" id="SSF49417">
    <property type="entry name" value="p53-like transcription factors"/>
    <property type="match status" value="1"/>
</dbReference>
<name>A0A9P6PXI1_9FUNG</name>
<dbReference type="CDD" id="cd00067">
    <property type="entry name" value="GAL4"/>
    <property type="match status" value="1"/>
</dbReference>
<dbReference type="Pfam" id="PF04082">
    <property type="entry name" value="Fungal_trans"/>
    <property type="match status" value="1"/>
</dbReference>
<dbReference type="InterPro" id="IPR036864">
    <property type="entry name" value="Zn2-C6_fun-type_DNA-bd_sf"/>
</dbReference>
<feature type="compositionally biased region" description="Basic and acidic residues" evidence="8">
    <location>
        <begin position="196"/>
        <end position="207"/>
    </location>
</feature>
<dbReference type="InterPro" id="IPR015351">
    <property type="entry name" value="RBP-J/Cbf11/Cbf12_DNA-bd"/>
</dbReference>
<organism evidence="10 11">
    <name type="scientific">Mortierella polycephala</name>
    <dbReference type="NCBI Taxonomy" id="41804"/>
    <lineage>
        <taxon>Eukaryota</taxon>
        <taxon>Fungi</taxon>
        <taxon>Fungi incertae sedis</taxon>
        <taxon>Mucoromycota</taxon>
        <taxon>Mortierellomycotina</taxon>
        <taxon>Mortierellomycetes</taxon>
        <taxon>Mortierellales</taxon>
        <taxon>Mortierellaceae</taxon>
        <taxon>Mortierella</taxon>
    </lineage>
</organism>